<dbReference type="PRINTS" id="PR00111">
    <property type="entry name" value="ABHYDROLASE"/>
</dbReference>
<comment type="caution">
    <text evidence="3">The sequence shown here is derived from an EMBL/GenBank/DDBJ whole genome shotgun (WGS) entry which is preliminary data.</text>
</comment>
<dbReference type="Pfam" id="PF00561">
    <property type="entry name" value="Abhydrolase_1"/>
    <property type="match status" value="1"/>
</dbReference>
<dbReference type="RefSeq" id="WP_251223019.1">
    <property type="nucleotide sequence ID" value="NZ_JAMBOL010000006.1"/>
</dbReference>
<accession>A0A9X2DQD8</accession>
<proteinExistence type="predicted"/>
<gene>
    <name evidence="3" type="ORF">M3202_09015</name>
</gene>
<evidence type="ECO:0000313" key="4">
    <source>
        <dbReference type="Proteomes" id="UP001139179"/>
    </source>
</evidence>
<dbReference type="InterPro" id="IPR000073">
    <property type="entry name" value="AB_hydrolase_1"/>
</dbReference>
<evidence type="ECO:0000313" key="3">
    <source>
        <dbReference type="EMBL" id="MCM3714225.1"/>
    </source>
</evidence>
<dbReference type="AlphaFoldDB" id="A0A9X2DQD8"/>
<feature type="domain" description="AB hydrolase-1" evidence="2">
    <location>
        <begin position="31"/>
        <end position="130"/>
    </location>
</feature>
<dbReference type="Proteomes" id="UP001139179">
    <property type="component" value="Unassembled WGS sequence"/>
</dbReference>
<keyword evidence="4" id="KW-1185">Reference proteome</keyword>
<name>A0A9X2DQD8_9BACI</name>
<reference evidence="3" key="1">
    <citation type="submission" date="2022-05" db="EMBL/GenBank/DDBJ databases">
        <title>Comparative Genomics of Spacecraft Associated Microbes.</title>
        <authorList>
            <person name="Tran M.T."/>
            <person name="Wright A."/>
            <person name="Seuylemezian A."/>
            <person name="Eisen J."/>
            <person name="Coil D."/>
        </authorList>
    </citation>
    <scope>NUCLEOTIDE SEQUENCE</scope>
    <source>
        <strain evidence="3">214.1.1</strain>
    </source>
</reference>
<dbReference type="GO" id="GO:0016787">
    <property type="term" value="F:hydrolase activity"/>
    <property type="evidence" value="ECO:0007669"/>
    <property type="project" value="UniProtKB-KW"/>
</dbReference>
<evidence type="ECO:0000256" key="1">
    <source>
        <dbReference type="ARBA" id="ARBA00022801"/>
    </source>
</evidence>
<dbReference type="EMBL" id="JAMBOL010000006">
    <property type="protein sequence ID" value="MCM3714225.1"/>
    <property type="molecule type" value="Genomic_DNA"/>
</dbReference>
<sequence>MPYFQENDVKLYYETDGEGTPIVLLHPPVMGHLTFRFQRPLAKHFKLIFVDLLDSGRSTKHSSAANVTELARLTHSLLKKLNVKKVIVLGYSNGGSIAQEFALRYPESTAGMILIGGFPEVSSFLLKKEFELGIWAAGKELISLFSFVLSRAHFTSHKEQQEMAGFIKKADGETLKRIYEDGMNYVSTDRLAQIKVPVLLLYGKRDRYMRTYLLPFCRHLADLEIVIVSEVAHQVPTKRPEECNQIIKSWLLRKKLVTM</sequence>
<dbReference type="GO" id="GO:0016020">
    <property type="term" value="C:membrane"/>
    <property type="evidence" value="ECO:0007669"/>
    <property type="project" value="TreeGrafter"/>
</dbReference>
<organism evidence="3 4">
    <name type="scientific">Halalkalibacter oceani</name>
    <dbReference type="NCBI Taxonomy" id="1653776"/>
    <lineage>
        <taxon>Bacteria</taxon>
        <taxon>Bacillati</taxon>
        <taxon>Bacillota</taxon>
        <taxon>Bacilli</taxon>
        <taxon>Bacillales</taxon>
        <taxon>Bacillaceae</taxon>
        <taxon>Halalkalibacter</taxon>
    </lineage>
</organism>
<dbReference type="SUPFAM" id="SSF53474">
    <property type="entry name" value="alpha/beta-Hydrolases"/>
    <property type="match status" value="1"/>
</dbReference>
<keyword evidence="1 3" id="KW-0378">Hydrolase</keyword>
<evidence type="ECO:0000259" key="2">
    <source>
        <dbReference type="Pfam" id="PF00561"/>
    </source>
</evidence>
<dbReference type="PANTHER" id="PTHR43798">
    <property type="entry name" value="MONOACYLGLYCEROL LIPASE"/>
    <property type="match status" value="1"/>
</dbReference>
<dbReference type="PANTHER" id="PTHR43798:SF31">
    <property type="entry name" value="AB HYDROLASE SUPERFAMILY PROTEIN YCLE"/>
    <property type="match status" value="1"/>
</dbReference>
<dbReference type="Gene3D" id="3.40.50.1820">
    <property type="entry name" value="alpha/beta hydrolase"/>
    <property type="match status" value="1"/>
</dbReference>
<dbReference type="InterPro" id="IPR050266">
    <property type="entry name" value="AB_hydrolase_sf"/>
</dbReference>
<protein>
    <submittedName>
        <fullName evidence="3">Alpha/beta hydrolase</fullName>
    </submittedName>
</protein>
<dbReference type="InterPro" id="IPR029058">
    <property type="entry name" value="AB_hydrolase_fold"/>
</dbReference>